<gene>
    <name evidence="2" type="ORF">KC01_LOCUS40256</name>
</gene>
<proteinExistence type="predicted"/>
<keyword evidence="3" id="KW-1185">Reference proteome</keyword>
<dbReference type="Proteomes" id="UP001497482">
    <property type="component" value="Chromosome 8"/>
</dbReference>
<dbReference type="EMBL" id="OZ035830">
    <property type="protein sequence ID" value="CAL1614185.1"/>
    <property type="molecule type" value="Genomic_DNA"/>
</dbReference>
<protein>
    <submittedName>
        <fullName evidence="2">Uncharacterized protein</fullName>
    </submittedName>
</protein>
<evidence type="ECO:0000313" key="2">
    <source>
        <dbReference type="EMBL" id="CAL1614185.1"/>
    </source>
</evidence>
<reference evidence="2 3" key="1">
    <citation type="submission" date="2024-04" db="EMBL/GenBank/DDBJ databases">
        <authorList>
            <person name="Waldvogel A.-M."/>
            <person name="Schoenle A."/>
        </authorList>
    </citation>
    <scope>NUCLEOTIDE SEQUENCE [LARGE SCALE GENOMIC DNA]</scope>
</reference>
<dbReference type="AlphaFoldDB" id="A0AAV2MLJ1"/>
<accession>A0AAV2MLJ1</accession>
<organism evidence="2 3">
    <name type="scientific">Knipowitschia caucasica</name>
    <name type="common">Caucasian dwarf goby</name>
    <name type="synonym">Pomatoschistus caucasicus</name>
    <dbReference type="NCBI Taxonomy" id="637954"/>
    <lineage>
        <taxon>Eukaryota</taxon>
        <taxon>Metazoa</taxon>
        <taxon>Chordata</taxon>
        <taxon>Craniata</taxon>
        <taxon>Vertebrata</taxon>
        <taxon>Euteleostomi</taxon>
        <taxon>Actinopterygii</taxon>
        <taxon>Neopterygii</taxon>
        <taxon>Teleostei</taxon>
        <taxon>Neoteleostei</taxon>
        <taxon>Acanthomorphata</taxon>
        <taxon>Gobiaria</taxon>
        <taxon>Gobiiformes</taxon>
        <taxon>Gobioidei</taxon>
        <taxon>Gobiidae</taxon>
        <taxon>Gobiinae</taxon>
        <taxon>Knipowitschia</taxon>
    </lineage>
</organism>
<name>A0AAV2MLJ1_KNICA</name>
<feature type="region of interest" description="Disordered" evidence="1">
    <location>
        <begin position="1"/>
        <end position="45"/>
    </location>
</feature>
<evidence type="ECO:0000256" key="1">
    <source>
        <dbReference type="SAM" id="MobiDB-lite"/>
    </source>
</evidence>
<evidence type="ECO:0000313" key="3">
    <source>
        <dbReference type="Proteomes" id="UP001497482"/>
    </source>
</evidence>
<sequence length="172" mass="17580">MRTGAPAGSTSACAPGLPRDPRLHLHRGSTSASAPAPGLPRDPRLHAHRGSRGIYVCMRTGAPAGSTSASAPGIHVCICTCTGAPAGSTSESAPGLPRDLRLHAHRGSRGIHVCICTCTGAPAGSTSARAPGLPREPQHAHGDLFIYLLGGYRVLSVVYMHTGITSAQVPIE</sequence>